<dbReference type="CDD" id="cd03784">
    <property type="entry name" value="GT1_Gtf-like"/>
    <property type="match status" value="1"/>
</dbReference>
<comment type="caution">
    <text evidence="7">The sequence shown here is derived from an EMBL/GenBank/DDBJ whole genome shotgun (WGS) entry which is preliminary data.</text>
</comment>
<dbReference type="SUPFAM" id="SSF53756">
    <property type="entry name" value="UDP-Glycosyltransferase/glycogen phosphorylase"/>
    <property type="match status" value="1"/>
</dbReference>
<evidence type="ECO:0000313" key="7">
    <source>
        <dbReference type="EMBL" id="KAL3632499.1"/>
    </source>
</evidence>
<dbReference type="PROSITE" id="PS00375">
    <property type="entry name" value="UDPGT"/>
    <property type="match status" value="1"/>
</dbReference>
<proteinExistence type="inferred from homology"/>
<dbReference type="Pfam" id="PF26168">
    <property type="entry name" value="Glyco_transf_N"/>
    <property type="match status" value="1"/>
</dbReference>
<dbReference type="InterPro" id="IPR002213">
    <property type="entry name" value="UDP_glucos_trans"/>
</dbReference>
<gene>
    <name evidence="7" type="ORF">CASFOL_025483</name>
</gene>
<accession>A0ABD3CTJ1</accession>
<name>A0ABD3CTJ1_9LAMI</name>
<dbReference type="InterPro" id="IPR058980">
    <property type="entry name" value="Glyco_transf_N"/>
</dbReference>
<evidence type="ECO:0000256" key="4">
    <source>
        <dbReference type="RuleBase" id="RU003718"/>
    </source>
</evidence>
<organism evidence="7 8">
    <name type="scientific">Castilleja foliolosa</name>
    <dbReference type="NCBI Taxonomy" id="1961234"/>
    <lineage>
        <taxon>Eukaryota</taxon>
        <taxon>Viridiplantae</taxon>
        <taxon>Streptophyta</taxon>
        <taxon>Embryophyta</taxon>
        <taxon>Tracheophyta</taxon>
        <taxon>Spermatophyta</taxon>
        <taxon>Magnoliopsida</taxon>
        <taxon>eudicotyledons</taxon>
        <taxon>Gunneridae</taxon>
        <taxon>Pentapetalae</taxon>
        <taxon>asterids</taxon>
        <taxon>lamiids</taxon>
        <taxon>Lamiales</taxon>
        <taxon>Orobanchaceae</taxon>
        <taxon>Pedicularideae</taxon>
        <taxon>Castillejinae</taxon>
        <taxon>Castilleja</taxon>
    </lineage>
</organism>
<dbReference type="EMBL" id="JAVIJP010000032">
    <property type="protein sequence ID" value="KAL3632499.1"/>
    <property type="molecule type" value="Genomic_DNA"/>
</dbReference>
<dbReference type="PANTHER" id="PTHR48044:SF48">
    <property type="entry name" value="GLYCOSYLTRANSFERASE"/>
    <property type="match status" value="1"/>
</dbReference>
<evidence type="ECO:0000256" key="2">
    <source>
        <dbReference type="ARBA" id="ARBA00022676"/>
    </source>
</evidence>
<dbReference type="Proteomes" id="UP001632038">
    <property type="component" value="Unassembled WGS sequence"/>
</dbReference>
<protein>
    <recommendedName>
        <fullName evidence="5">Glycosyltransferase</fullName>
        <ecNumber evidence="5">2.4.1.-</ecNumber>
    </recommendedName>
</protein>
<dbReference type="EC" id="2.4.1.-" evidence="5"/>
<keyword evidence="2 4" id="KW-0328">Glycosyltransferase</keyword>
<dbReference type="Pfam" id="PF00201">
    <property type="entry name" value="UDPGT"/>
    <property type="match status" value="1"/>
</dbReference>
<comment type="similarity">
    <text evidence="1 4">Belongs to the UDP-glycosyltransferase family.</text>
</comment>
<keyword evidence="3 4" id="KW-0808">Transferase</keyword>
<dbReference type="Gene3D" id="3.40.50.2000">
    <property type="entry name" value="Glycogen Phosphorylase B"/>
    <property type="match status" value="2"/>
</dbReference>
<sequence>MEKAQVAIVIVPLPSQSHLNQLLRLAALISSHNLPVHFLGSTTHNRQAKLRHGPNPNPIHFHDLPTPPIDSPDPLHSNKTPIHLGPAIHAYMELRRPIGELIEKISTKTKKIILIYDRFIAQAVCDAVLIPNLESYAFNCLSGFNLFYILWEALEKPFALEGEPDNVFSIRDFFPDETIKFIVSKPEHFKHRSGDIHNSMRLLEAKYIDLLAKEEIGGKKQQWAISPTLWPKATSSRHECLEWLDIQSPGSVLYVSFGTSISLSEDESREIALGLEQSKKKFIWVLRDADRSDIFNREAREIGLPDGFEERVRGNGIVVRDWAPQMDILAHKSTGGFMSHCGWNSCVESLIMGVPILSWPMHSDQPLNAIFMTDVLKTGLVVREWAARGELVEASVIKDVVERLMGSEEGDMVRKRAAEMSLRVNKEMGEGGELSREMESFIAHISR</sequence>
<keyword evidence="8" id="KW-1185">Reference proteome</keyword>
<reference evidence="8" key="1">
    <citation type="journal article" date="2024" name="IScience">
        <title>Strigolactones Initiate the Formation of Haustorium-like Structures in Castilleja.</title>
        <authorList>
            <person name="Buerger M."/>
            <person name="Peterson D."/>
            <person name="Chory J."/>
        </authorList>
    </citation>
    <scope>NUCLEOTIDE SEQUENCE [LARGE SCALE GENOMIC DNA]</scope>
</reference>
<evidence type="ECO:0000256" key="5">
    <source>
        <dbReference type="RuleBase" id="RU362057"/>
    </source>
</evidence>
<dbReference type="FunFam" id="3.40.50.2000:FF:000060">
    <property type="entry name" value="Glycosyltransferase"/>
    <property type="match status" value="1"/>
</dbReference>
<evidence type="ECO:0000256" key="1">
    <source>
        <dbReference type="ARBA" id="ARBA00009995"/>
    </source>
</evidence>
<dbReference type="PANTHER" id="PTHR48044">
    <property type="entry name" value="GLYCOSYLTRANSFERASE"/>
    <property type="match status" value="1"/>
</dbReference>
<evidence type="ECO:0000259" key="6">
    <source>
        <dbReference type="Pfam" id="PF26168"/>
    </source>
</evidence>
<evidence type="ECO:0000256" key="3">
    <source>
        <dbReference type="ARBA" id="ARBA00022679"/>
    </source>
</evidence>
<dbReference type="GO" id="GO:0016138">
    <property type="term" value="P:glycoside biosynthetic process"/>
    <property type="evidence" value="ECO:0007669"/>
    <property type="project" value="UniProtKB-ARBA"/>
</dbReference>
<dbReference type="AlphaFoldDB" id="A0ABD3CTJ1"/>
<feature type="domain" description="Glycosyltransferase N-terminal" evidence="6">
    <location>
        <begin position="5"/>
        <end position="227"/>
    </location>
</feature>
<dbReference type="GO" id="GO:0008194">
    <property type="term" value="F:UDP-glycosyltransferase activity"/>
    <property type="evidence" value="ECO:0007669"/>
    <property type="project" value="UniProtKB-ARBA"/>
</dbReference>
<evidence type="ECO:0000313" key="8">
    <source>
        <dbReference type="Proteomes" id="UP001632038"/>
    </source>
</evidence>
<dbReference type="InterPro" id="IPR035595">
    <property type="entry name" value="UDP_glycos_trans_CS"/>
</dbReference>